<keyword evidence="2" id="KW-0732">Signal</keyword>
<dbReference type="CDD" id="cd02248">
    <property type="entry name" value="Peptidase_C1A"/>
    <property type="match status" value="1"/>
</dbReference>
<feature type="signal peptide" evidence="2">
    <location>
        <begin position="1"/>
        <end position="18"/>
    </location>
</feature>
<feature type="domain" description="Cathepsin propeptide inhibitor" evidence="4">
    <location>
        <begin position="34"/>
        <end position="90"/>
    </location>
</feature>
<keyword evidence="6" id="KW-0378">Hydrolase</keyword>
<protein>
    <submittedName>
        <fullName evidence="6">Probable cysteine protease RD19C</fullName>
    </submittedName>
</protein>
<dbReference type="InterPro" id="IPR025660">
    <property type="entry name" value="Pept_his_AS"/>
</dbReference>
<dbReference type="RefSeq" id="XP_026726722.1">
    <property type="nucleotide sequence ID" value="XM_026870921.1"/>
</dbReference>
<dbReference type="GO" id="GO:0006508">
    <property type="term" value="P:proteolysis"/>
    <property type="evidence" value="ECO:0007669"/>
    <property type="project" value="UniProtKB-KW"/>
</dbReference>
<dbReference type="InParanoid" id="A0A7E5VEL0"/>
<name>A0A7E5VEL0_TRINI</name>
<dbReference type="SUPFAM" id="SSF54001">
    <property type="entry name" value="Cysteine proteinases"/>
    <property type="match status" value="1"/>
</dbReference>
<dbReference type="Pfam" id="PF00112">
    <property type="entry name" value="Peptidase_C1"/>
    <property type="match status" value="1"/>
</dbReference>
<keyword evidence="6" id="KW-0645">Protease</keyword>
<dbReference type="GeneID" id="113493101"/>
<keyword evidence="5" id="KW-1185">Reference proteome</keyword>
<proteinExistence type="inferred from homology"/>
<dbReference type="OrthoDB" id="10253408at2759"/>
<dbReference type="InterPro" id="IPR039417">
    <property type="entry name" value="Peptidase_C1A_papain-like"/>
</dbReference>
<dbReference type="InterPro" id="IPR013201">
    <property type="entry name" value="Prot_inhib_I29"/>
</dbReference>
<dbReference type="PANTHER" id="PTHR12411">
    <property type="entry name" value="CYSTEINE PROTEASE FAMILY C1-RELATED"/>
    <property type="match status" value="1"/>
</dbReference>
<dbReference type="InterPro" id="IPR013128">
    <property type="entry name" value="Peptidase_C1A"/>
</dbReference>
<evidence type="ECO:0000256" key="1">
    <source>
        <dbReference type="ARBA" id="ARBA00008455"/>
    </source>
</evidence>
<dbReference type="Proteomes" id="UP000322000">
    <property type="component" value="Chromosome 4"/>
</dbReference>
<dbReference type="InterPro" id="IPR038765">
    <property type="entry name" value="Papain-like_cys_pep_sf"/>
</dbReference>
<sequence>MSAVLFFLFCACAVGLEAALITPRYNIEDAEQHFENFIRKHNREYAHEHEKHARFQIFKENLEKILHLNEKHKTSAFGITQFMDLTVEEFRNKYMGLNVADYKSDCPYKTDADIPDSDAPESFDWRDHNAVTPVKDQHHCRSCYAFSSIGNIESQYLIKNKQALDLSEQQVVDCDRRNHGCSGGMMSSVFRSIIEAGGVASEGDYPYVGEDGKCAFDASKVAVKLAGCHSYNLTSQEKVKQLLHQYGPISIAIKAESLMLVDESNVIPDSVCDQGSIDHAVLLVGYGTEGEPHWIVKNSWGTESMDHGYFKMQRGENAQSCGMMNDIMAGSVLA</sequence>
<dbReference type="PROSITE" id="PS00639">
    <property type="entry name" value="THIOL_PROTEASE_HIS"/>
    <property type="match status" value="1"/>
</dbReference>
<reference evidence="6" key="1">
    <citation type="submission" date="2025-08" db="UniProtKB">
        <authorList>
            <consortium name="RefSeq"/>
        </authorList>
    </citation>
    <scope>IDENTIFICATION</scope>
</reference>
<dbReference type="InterPro" id="IPR000668">
    <property type="entry name" value="Peptidase_C1A_C"/>
</dbReference>
<dbReference type="KEGG" id="tnl:113493101"/>
<evidence type="ECO:0000313" key="5">
    <source>
        <dbReference type="Proteomes" id="UP000322000"/>
    </source>
</evidence>
<evidence type="ECO:0000313" key="6">
    <source>
        <dbReference type="RefSeq" id="XP_026726722.1"/>
    </source>
</evidence>
<evidence type="ECO:0000259" key="4">
    <source>
        <dbReference type="SMART" id="SM00848"/>
    </source>
</evidence>
<dbReference type="Gene3D" id="3.90.70.10">
    <property type="entry name" value="Cysteine proteinases"/>
    <property type="match status" value="1"/>
</dbReference>
<dbReference type="SMART" id="SM00645">
    <property type="entry name" value="Pept_C1"/>
    <property type="match status" value="1"/>
</dbReference>
<evidence type="ECO:0000256" key="2">
    <source>
        <dbReference type="SAM" id="SignalP"/>
    </source>
</evidence>
<feature type="domain" description="Peptidase C1A papain C-terminal" evidence="3">
    <location>
        <begin position="119"/>
        <end position="331"/>
    </location>
</feature>
<dbReference type="GO" id="GO:0008234">
    <property type="term" value="F:cysteine-type peptidase activity"/>
    <property type="evidence" value="ECO:0007669"/>
    <property type="project" value="InterPro"/>
</dbReference>
<comment type="similarity">
    <text evidence="1">Belongs to the peptidase C1 family.</text>
</comment>
<dbReference type="SMART" id="SM00848">
    <property type="entry name" value="Inhibitor_I29"/>
    <property type="match status" value="1"/>
</dbReference>
<dbReference type="AlphaFoldDB" id="A0A7E5VEL0"/>
<dbReference type="Pfam" id="PF08246">
    <property type="entry name" value="Inhibitor_I29"/>
    <property type="match status" value="1"/>
</dbReference>
<organism evidence="5 6">
    <name type="scientific">Trichoplusia ni</name>
    <name type="common">Cabbage looper</name>
    <dbReference type="NCBI Taxonomy" id="7111"/>
    <lineage>
        <taxon>Eukaryota</taxon>
        <taxon>Metazoa</taxon>
        <taxon>Ecdysozoa</taxon>
        <taxon>Arthropoda</taxon>
        <taxon>Hexapoda</taxon>
        <taxon>Insecta</taxon>
        <taxon>Pterygota</taxon>
        <taxon>Neoptera</taxon>
        <taxon>Endopterygota</taxon>
        <taxon>Lepidoptera</taxon>
        <taxon>Glossata</taxon>
        <taxon>Ditrysia</taxon>
        <taxon>Noctuoidea</taxon>
        <taxon>Noctuidae</taxon>
        <taxon>Plusiinae</taxon>
        <taxon>Trichoplusia</taxon>
    </lineage>
</organism>
<gene>
    <name evidence="6" type="primary">LOC113493101</name>
</gene>
<feature type="chain" id="PRO_5028826791" evidence="2">
    <location>
        <begin position="19"/>
        <end position="334"/>
    </location>
</feature>
<dbReference type="PRINTS" id="PR00705">
    <property type="entry name" value="PAPAIN"/>
</dbReference>
<accession>A0A7E5VEL0</accession>
<evidence type="ECO:0000259" key="3">
    <source>
        <dbReference type="SMART" id="SM00645"/>
    </source>
</evidence>